<proteinExistence type="predicted"/>
<dbReference type="AlphaFoldDB" id="S0FSF1"/>
<comment type="caution">
    <text evidence="1">The sequence shown here is derived from an EMBL/GenBank/DDBJ whole genome shotgun (WGS) entry which is preliminary data.</text>
</comment>
<protein>
    <submittedName>
        <fullName evidence="1">Uncharacterized protein</fullName>
    </submittedName>
</protein>
<dbReference type="EMBL" id="APJX01000013">
    <property type="protein sequence ID" value="EMS77625.1"/>
    <property type="molecule type" value="Genomic_DNA"/>
</dbReference>
<name>S0FSF1_9BACT</name>
<evidence type="ECO:0000313" key="2">
    <source>
        <dbReference type="Proteomes" id="UP000014216"/>
    </source>
</evidence>
<organism evidence="1 2">
    <name type="scientific">Desulfotignum phosphitoxidans DSM 13687</name>
    <dbReference type="NCBI Taxonomy" id="1286635"/>
    <lineage>
        <taxon>Bacteria</taxon>
        <taxon>Pseudomonadati</taxon>
        <taxon>Thermodesulfobacteriota</taxon>
        <taxon>Desulfobacteria</taxon>
        <taxon>Desulfobacterales</taxon>
        <taxon>Desulfobacteraceae</taxon>
        <taxon>Desulfotignum</taxon>
    </lineage>
</organism>
<sequence length="117" mass="13928">METGITNSIKVKSRYAQLLSTFDMDLQTAVDDALQRYLVEQIRIKIKALKKKDQAFQKKYGKDYNLFCRLVAEDENYVEQIEKDITKLWESDLSEWEFCHEGIKDWTEQLQNILIML</sequence>
<gene>
    <name evidence="1" type="ORF">Dpo_13c00230</name>
</gene>
<evidence type="ECO:0000313" key="1">
    <source>
        <dbReference type="EMBL" id="EMS77625.1"/>
    </source>
</evidence>
<keyword evidence="2" id="KW-1185">Reference proteome</keyword>
<dbReference type="Proteomes" id="UP000014216">
    <property type="component" value="Unassembled WGS sequence"/>
</dbReference>
<dbReference type="RefSeq" id="WP_006968319.1">
    <property type="nucleotide sequence ID" value="NZ_APJX01000013.1"/>
</dbReference>
<reference evidence="1 2" key="1">
    <citation type="journal article" date="2013" name="Genome Announc.">
        <title>Draft Genome Sequence of Desulfotignum phosphitoxidans DSM 13687 Strain FiPS-3.</title>
        <authorList>
            <person name="Poehlein A."/>
            <person name="Daniel R."/>
            <person name="Simeonova D.D."/>
        </authorList>
    </citation>
    <scope>NUCLEOTIDE SEQUENCE [LARGE SCALE GENOMIC DNA]</scope>
    <source>
        <strain evidence="1 2">DSM 13687</strain>
    </source>
</reference>
<dbReference type="OrthoDB" id="515851at2"/>
<accession>S0FSF1</accession>